<reference evidence="2" key="1">
    <citation type="submission" date="2019-08" db="EMBL/GenBank/DDBJ databases">
        <authorList>
            <person name="Kucharzyk K."/>
            <person name="Murdoch R.W."/>
            <person name="Higgins S."/>
            <person name="Loffler F."/>
        </authorList>
    </citation>
    <scope>NUCLEOTIDE SEQUENCE</scope>
</reference>
<dbReference type="Gene3D" id="2.40.30.10">
    <property type="entry name" value="Translation factors"/>
    <property type="match status" value="1"/>
</dbReference>
<accession>A0A645I8B0</accession>
<dbReference type="AlphaFoldDB" id="A0A645I8B0"/>
<dbReference type="Pfam" id="PF20258">
    <property type="entry name" value="tRNA_Me_trans_C"/>
    <property type="match status" value="1"/>
</dbReference>
<evidence type="ECO:0000313" key="2">
    <source>
        <dbReference type="EMBL" id="MPN47587.1"/>
    </source>
</evidence>
<gene>
    <name evidence="2" type="primary">mnmA_56</name>
    <name evidence="2" type="ORF">SDC9_195190</name>
</gene>
<comment type="caution">
    <text evidence="2">The sequence shown here is derived from an EMBL/GenBank/DDBJ whole genome shotgun (WGS) entry which is preliminary data.</text>
</comment>
<dbReference type="InterPro" id="IPR046885">
    <property type="entry name" value="MnmA-like_C"/>
</dbReference>
<keyword evidence="2" id="KW-0808">Transferase</keyword>
<dbReference type="GO" id="GO:0016740">
    <property type="term" value="F:transferase activity"/>
    <property type="evidence" value="ECO:0007669"/>
    <property type="project" value="UniProtKB-KW"/>
</dbReference>
<sequence length="103" mass="10868">MIELNSCRNEVVVGAASDTLRRYLRAGDPNWLVPLPVAGTMVSAKVRSAGKSLPARVLETSESGFRLEFPDGVNAPARGQSAVLYDGGRVLGGGVIEEAWLNG</sequence>
<dbReference type="EMBL" id="VSSQ01109199">
    <property type="protein sequence ID" value="MPN47587.1"/>
    <property type="molecule type" value="Genomic_DNA"/>
</dbReference>
<evidence type="ECO:0000259" key="1">
    <source>
        <dbReference type="Pfam" id="PF20258"/>
    </source>
</evidence>
<feature type="domain" description="tRNA-specific 2-thiouridylase MnmA-like C-terminal" evidence="1">
    <location>
        <begin position="22"/>
        <end position="96"/>
    </location>
</feature>
<protein>
    <submittedName>
        <fullName evidence="2">tRNA-specific 2-thiouridylase MnmA</fullName>
        <ecNumber evidence="2">2.8.1.-</ecNumber>
    </submittedName>
</protein>
<organism evidence="2">
    <name type="scientific">bioreactor metagenome</name>
    <dbReference type="NCBI Taxonomy" id="1076179"/>
    <lineage>
        <taxon>unclassified sequences</taxon>
        <taxon>metagenomes</taxon>
        <taxon>ecological metagenomes</taxon>
    </lineage>
</organism>
<dbReference type="EC" id="2.8.1.-" evidence="2"/>
<name>A0A645I8B0_9ZZZZ</name>
<proteinExistence type="predicted"/>